<dbReference type="InterPro" id="IPR021656">
    <property type="entry name" value="C2-C2_1"/>
</dbReference>
<dbReference type="InterPro" id="IPR035892">
    <property type="entry name" value="C2_domain_sf"/>
</dbReference>
<dbReference type="InterPro" id="IPR041091">
    <property type="entry name" value="RPGRIP1_C"/>
</dbReference>
<dbReference type="Pfam" id="PF11618">
    <property type="entry name" value="C2-C2_1"/>
    <property type="match status" value="1"/>
</dbReference>
<accession>A0A2J7R8X9</accession>
<feature type="domain" description="RPGRIP1 C-terminal" evidence="9">
    <location>
        <begin position="1175"/>
        <end position="1338"/>
    </location>
</feature>
<feature type="compositionally biased region" description="Polar residues" evidence="7">
    <location>
        <begin position="177"/>
        <end position="195"/>
    </location>
</feature>
<evidence type="ECO:0000313" key="10">
    <source>
        <dbReference type="EMBL" id="PNF37286.1"/>
    </source>
</evidence>
<dbReference type="InterPro" id="IPR031139">
    <property type="entry name" value="RPGRIP1_fam"/>
</dbReference>
<feature type="coiled-coil region" evidence="6">
    <location>
        <begin position="238"/>
        <end position="343"/>
    </location>
</feature>
<dbReference type="Proteomes" id="UP000235965">
    <property type="component" value="Unassembled WGS sequence"/>
</dbReference>
<feature type="region of interest" description="Disordered" evidence="7">
    <location>
        <begin position="177"/>
        <end position="209"/>
    </location>
</feature>
<dbReference type="GO" id="GO:0005856">
    <property type="term" value="C:cytoskeleton"/>
    <property type="evidence" value="ECO:0007669"/>
    <property type="project" value="UniProtKB-ARBA"/>
</dbReference>
<comment type="caution">
    <text evidence="10">The sequence shown here is derived from an EMBL/GenBank/DDBJ whole genome shotgun (WGS) entry which is preliminary data.</text>
</comment>
<dbReference type="Pfam" id="PF18111">
    <property type="entry name" value="RPGR1_C"/>
    <property type="match status" value="1"/>
</dbReference>
<feature type="region of interest" description="Disordered" evidence="7">
    <location>
        <begin position="1128"/>
        <end position="1175"/>
    </location>
</feature>
<feature type="domain" description="RPGR-interacting protein 1 first C2" evidence="8">
    <location>
        <begin position="900"/>
        <end position="1050"/>
    </location>
</feature>
<dbReference type="SUPFAM" id="SSF49562">
    <property type="entry name" value="C2 domain (Calcium/lipid-binding domain, CaLB)"/>
    <property type="match status" value="1"/>
</dbReference>
<feature type="coiled-coil region" evidence="6">
    <location>
        <begin position="848"/>
        <end position="882"/>
    </location>
</feature>
<feature type="region of interest" description="Disordered" evidence="7">
    <location>
        <begin position="1067"/>
        <end position="1090"/>
    </location>
</feature>
<evidence type="ECO:0000256" key="3">
    <source>
        <dbReference type="ARBA" id="ARBA00023054"/>
    </source>
</evidence>
<dbReference type="PANTHER" id="PTHR14240:SF1">
    <property type="entry name" value="PROTEIN FANTOM-RELATED"/>
    <property type="match status" value="1"/>
</dbReference>
<feature type="coiled-coil region" evidence="6">
    <location>
        <begin position="368"/>
        <end position="395"/>
    </location>
</feature>
<sequence>MANDPERDLLPVKDGMLYERHRNVSTFSLNSERDKLQSPYISKLDRKELEDRYMRLVVDNNHLKRECNKQEEKIKRLATKLLRLVAEQKRDLPTAAQRHDHGLESLVEEQQQQIRELQQSNGQLQDRLMVLRNQLVEHTYMHSAVHCNWMRKSQSSSRSCTRSHTGTYMQSSRLQNAVSSNEPQNMFQPNSQSNILDHRNKDPRQPLGTEMVEDHQGLNDEQRPPEVPNNNAAVAPQNQKLSEETMRLHEQISILEQDLETQREQSSARITELEDELANTVAQNQQQKVAENVEMIRLQRSLQQQSAHLAAQSAKNQVLEREVAHLRQELETKQQDSDELHHQLMNECRKVVDLQQELQGVASNCLSVRELQEQIRDIQNERSTLKEHNERLLALMSSRQIQGSEQEVALRSQVSQLESILSKERSERALLMQQIEQLQLEAQDHAHLQLCAGQERALRVQVAQLEAALSTELKEKSSLLETQNEMHQKMPEPQLSSDTENALHIQVTQLETKLAKEMSDRAQILESLEEERTQVAALKVSHSDLLVKFQDLQAQHAKIESQLRTVQQDPRRHVSFHTPPRGSSVLPSHSLLRVPTIEQSQHAQTLHERLTSKPGKSFFALSSSASFAEDFNISANRMNCEKCQGLESADASESIPDISSDSRTSQLLCSESKLSATSITDTESKNSAKASNQEQSLQREAVNCHRVSSQSLSSCHACENLVYITDKEEYPSLLTTDEILMTNTEDTFISKSDHSALQHDSQLQKNEEEKSVCEEGSKINDDLSRLKILEHDSWQNDELDTMDSHPGDDQPMTANQLDEHCELEKCRELLRVQYNLNSMYKKEVAGLAQQLNQNEDDHAKKIDEMSNLLQKYTAHITELQSRLKTSEIHHTAHDTGQLTIGVGEGLFEIHIQCLKLSPEGLGSLMDEPFGAVYKDKEPTSLFLTWEFYDQDVAYTPVKAAETCIEFDSSSVHRVTVNDRFLQYLKEESCTVDVHMAVDDASETVATGSLHFSDLLRFPQKKFHSTVPLAGTRSCDTVYEFGILECWFILSCSISLIDSFIQHRTTKKVTRAKVPVPAPRQKKGQTSTGMSRLVSSITPHNSITEDQVQPEENIHVRVNIKEVFTKDKLGEGTAEDIPEGEKGPVEGNPEGSCTEDIPPDSIQVDRETSDSRKSRQDHIAVTINSLSLIEDSSVMKDPDITQLYVEYQFLGFHGQDLETPTAVMKPCSPENHLLYNFRKLFYVDKEEHAVQRNKLRAMLKPASDHRNILRFVIVSEPLEEESSIKDCKEVGCAELNLIHALADCDENIYKTGLPVHSTTDEEIGLLFVTLEGINLMKGISFESEL</sequence>
<comment type="similarity">
    <text evidence="2">Belongs to the RPGRIP1 family.</text>
</comment>
<name>A0A2J7R8X9_9NEOP</name>
<evidence type="ECO:0000259" key="8">
    <source>
        <dbReference type="Pfam" id="PF11618"/>
    </source>
</evidence>
<evidence type="ECO:0000256" key="7">
    <source>
        <dbReference type="SAM" id="MobiDB-lite"/>
    </source>
</evidence>
<evidence type="ECO:0000256" key="6">
    <source>
        <dbReference type="SAM" id="Coils"/>
    </source>
</evidence>
<evidence type="ECO:0000256" key="1">
    <source>
        <dbReference type="ARBA" id="ARBA00004138"/>
    </source>
</evidence>
<feature type="coiled-coil region" evidence="6">
    <location>
        <begin position="46"/>
        <end position="134"/>
    </location>
</feature>
<keyword evidence="11" id="KW-1185">Reference proteome</keyword>
<gene>
    <name evidence="10" type="ORF">B7P43_G00421</name>
</gene>
<keyword evidence="4" id="KW-0969">Cilium</keyword>
<evidence type="ECO:0000259" key="9">
    <source>
        <dbReference type="Pfam" id="PF18111"/>
    </source>
</evidence>
<dbReference type="Gene3D" id="2.60.40.150">
    <property type="entry name" value="C2 domain"/>
    <property type="match status" value="2"/>
</dbReference>
<reference evidence="10 11" key="1">
    <citation type="submission" date="2017-12" db="EMBL/GenBank/DDBJ databases">
        <title>Hemimetabolous genomes reveal molecular basis of termite eusociality.</title>
        <authorList>
            <person name="Harrison M.C."/>
            <person name="Jongepier E."/>
            <person name="Robertson H.M."/>
            <person name="Arning N."/>
            <person name="Bitard-Feildel T."/>
            <person name="Chao H."/>
            <person name="Childers C.P."/>
            <person name="Dinh H."/>
            <person name="Doddapaneni H."/>
            <person name="Dugan S."/>
            <person name="Gowin J."/>
            <person name="Greiner C."/>
            <person name="Han Y."/>
            <person name="Hu H."/>
            <person name="Hughes D.S.T."/>
            <person name="Huylmans A.-K."/>
            <person name="Kemena C."/>
            <person name="Kremer L.P.M."/>
            <person name="Lee S.L."/>
            <person name="Lopez-Ezquerra A."/>
            <person name="Mallet L."/>
            <person name="Monroy-Kuhn J.M."/>
            <person name="Moser A."/>
            <person name="Murali S.C."/>
            <person name="Muzny D.M."/>
            <person name="Otani S."/>
            <person name="Piulachs M.-D."/>
            <person name="Poelchau M."/>
            <person name="Qu J."/>
            <person name="Schaub F."/>
            <person name="Wada-Katsumata A."/>
            <person name="Worley K.C."/>
            <person name="Xie Q."/>
            <person name="Ylla G."/>
            <person name="Poulsen M."/>
            <person name="Gibbs R.A."/>
            <person name="Schal C."/>
            <person name="Richards S."/>
            <person name="Belles X."/>
            <person name="Korb J."/>
            <person name="Bornberg-Bauer E."/>
        </authorList>
    </citation>
    <scope>NUCLEOTIDE SEQUENCE [LARGE SCALE GENOMIC DNA]</scope>
    <source>
        <tissue evidence="10">Whole body</tissue>
    </source>
</reference>
<keyword evidence="5" id="KW-0966">Cell projection</keyword>
<dbReference type="EMBL" id="NEVH01006721">
    <property type="protein sequence ID" value="PNF37286.1"/>
    <property type="molecule type" value="Genomic_DNA"/>
</dbReference>
<dbReference type="STRING" id="105785.A0A2J7R8X9"/>
<dbReference type="OrthoDB" id="2133912at2759"/>
<protein>
    <recommendedName>
        <fullName evidence="12">RPGRIP1 C-terminal domain-containing protein</fullName>
    </recommendedName>
</protein>
<comment type="subcellular location">
    <subcellularLocation>
        <location evidence="1">Cell projection</location>
        <location evidence="1">Cilium</location>
    </subcellularLocation>
</comment>
<evidence type="ECO:0000256" key="5">
    <source>
        <dbReference type="ARBA" id="ARBA00023273"/>
    </source>
</evidence>
<evidence type="ECO:0008006" key="12">
    <source>
        <dbReference type="Google" id="ProtNLM"/>
    </source>
</evidence>
<dbReference type="GO" id="GO:0035869">
    <property type="term" value="C:ciliary transition zone"/>
    <property type="evidence" value="ECO:0007669"/>
    <property type="project" value="TreeGrafter"/>
</dbReference>
<feature type="compositionally biased region" description="Basic and acidic residues" evidence="7">
    <location>
        <begin position="1162"/>
        <end position="1175"/>
    </location>
</feature>
<dbReference type="GO" id="GO:1905515">
    <property type="term" value="P:non-motile cilium assembly"/>
    <property type="evidence" value="ECO:0007669"/>
    <property type="project" value="TreeGrafter"/>
</dbReference>
<organism evidence="10 11">
    <name type="scientific">Cryptotermes secundus</name>
    <dbReference type="NCBI Taxonomy" id="105785"/>
    <lineage>
        <taxon>Eukaryota</taxon>
        <taxon>Metazoa</taxon>
        <taxon>Ecdysozoa</taxon>
        <taxon>Arthropoda</taxon>
        <taxon>Hexapoda</taxon>
        <taxon>Insecta</taxon>
        <taxon>Pterygota</taxon>
        <taxon>Neoptera</taxon>
        <taxon>Polyneoptera</taxon>
        <taxon>Dictyoptera</taxon>
        <taxon>Blattodea</taxon>
        <taxon>Blattoidea</taxon>
        <taxon>Termitoidae</taxon>
        <taxon>Kalotermitidae</taxon>
        <taxon>Cryptotermitinae</taxon>
        <taxon>Cryptotermes</taxon>
    </lineage>
</organism>
<dbReference type="InParanoid" id="A0A2J7R8X9"/>
<evidence type="ECO:0000256" key="2">
    <source>
        <dbReference type="ARBA" id="ARBA00006042"/>
    </source>
</evidence>
<dbReference type="PANTHER" id="PTHR14240">
    <property type="entry name" value="RETINITIS PIGMENTOSA GTPASE REGULATOR-INTERACTING PROTEIN"/>
    <property type="match status" value="1"/>
</dbReference>
<evidence type="ECO:0000256" key="4">
    <source>
        <dbReference type="ARBA" id="ARBA00023069"/>
    </source>
</evidence>
<keyword evidence="3 6" id="KW-0175">Coiled coil</keyword>
<proteinExistence type="inferred from homology"/>
<evidence type="ECO:0000313" key="11">
    <source>
        <dbReference type="Proteomes" id="UP000235965"/>
    </source>
</evidence>